<reference evidence="2 3" key="1">
    <citation type="submission" date="2017-06" db="EMBL/GenBank/DDBJ databases">
        <authorList>
            <person name="Kim H.J."/>
            <person name="Triplett B.A."/>
        </authorList>
    </citation>
    <scope>NUCLEOTIDE SEQUENCE [LARGE SCALE GENOMIC DNA]</scope>
    <source>
        <strain evidence="2 3">DSM 18704</strain>
    </source>
</reference>
<dbReference type="AlphaFoldDB" id="A0A239D8E0"/>
<organism evidence="2 3">
    <name type="scientific">Granulicella rosea</name>
    <dbReference type="NCBI Taxonomy" id="474952"/>
    <lineage>
        <taxon>Bacteria</taxon>
        <taxon>Pseudomonadati</taxon>
        <taxon>Acidobacteriota</taxon>
        <taxon>Terriglobia</taxon>
        <taxon>Terriglobales</taxon>
        <taxon>Acidobacteriaceae</taxon>
        <taxon>Granulicella</taxon>
    </lineage>
</organism>
<keyword evidence="1" id="KW-0472">Membrane</keyword>
<protein>
    <submittedName>
        <fullName evidence="2">Uncharacterized protein</fullName>
    </submittedName>
</protein>
<proteinExistence type="predicted"/>
<keyword evidence="3" id="KW-1185">Reference proteome</keyword>
<feature type="transmembrane region" description="Helical" evidence="1">
    <location>
        <begin position="39"/>
        <end position="69"/>
    </location>
</feature>
<dbReference type="EMBL" id="FZOU01000001">
    <property type="protein sequence ID" value="SNS28288.1"/>
    <property type="molecule type" value="Genomic_DNA"/>
</dbReference>
<gene>
    <name evidence="2" type="ORF">SAMN05421770_101331</name>
</gene>
<dbReference type="RefSeq" id="WP_089406639.1">
    <property type="nucleotide sequence ID" value="NZ_FZOU01000001.1"/>
</dbReference>
<keyword evidence="1" id="KW-1133">Transmembrane helix</keyword>
<dbReference type="Proteomes" id="UP000198356">
    <property type="component" value="Unassembled WGS sequence"/>
</dbReference>
<evidence type="ECO:0000313" key="3">
    <source>
        <dbReference type="Proteomes" id="UP000198356"/>
    </source>
</evidence>
<evidence type="ECO:0000256" key="1">
    <source>
        <dbReference type="SAM" id="Phobius"/>
    </source>
</evidence>
<accession>A0A239D8E0</accession>
<name>A0A239D8E0_9BACT</name>
<feature type="transmembrane region" description="Helical" evidence="1">
    <location>
        <begin position="89"/>
        <end position="111"/>
    </location>
</feature>
<evidence type="ECO:0000313" key="2">
    <source>
        <dbReference type="EMBL" id="SNS28288.1"/>
    </source>
</evidence>
<dbReference type="OrthoDB" id="120496at2"/>
<keyword evidence="1" id="KW-0812">Transmembrane</keyword>
<feature type="transmembrane region" description="Helical" evidence="1">
    <location>
        <begin position="146"/>
        <end position="164"/>
    </location>
</feature>
<sequence>MGTNLPNFDRAEYVQPSEYNITPDAPRESVDHAVFVKSIVFGLGAAAVGALIYGLVGMFVHIGYVGLLVGFMVGKAMMTASDDLGGRKYQITAAVITYFAICFATVLEIVFDAMRSGGEHTPALFLALVGVAAPFLRLAANLGSGLINGIILIVAIRGAWRVTAGTRTYEA</sequence>